<evidence type="ECO:0000313" key="1">
    <source>
        <dbReference type="EMBL" id="KAG0301026.1"/>
    </source>
</evidence>
<organism evidence="1 2">
    <name type="scientific">Dissophora globulifera</name>
    <dbReference type="NCBI Taxonomy" id="979702"/>
    <lineage>
        <taxon>Eukaryota</taxon>
        <taxon>Fungi</taxon>
        <taxon>Fungi incertae sedis</taxon>
        <taxon>Mucoromycota</taxon>
        <taxon>Mortierellomycotina</taxon>
        <taxon>Mortierellomycetes</taxon>
        <taxon>Mortierellales</taxon>
        <taxon>Mortierellaceae</taxon>
        <taxon>Dissophora</taxon>
    </lineage>
</organism>
<dbReference type="AlphaFoldDB" id="A0A9P6UGW8"/>
<gene>
    <name evidence="1" type="ORF">BGZ99_003579</name>
</gene>
<name>A0A9P6UGW8_9FUNG</name>
<evidence type="ECO:0000313" key="2">
    <source>
        <dbReference type="Proteomes" id="UP000738325"/>
    </source>
</evidence>
<accession>A0A9P6UGW8</accession>
<dbReference type="Proteomes" id="UP000738325">
    <property type="component" value="Unassembled WGS sequence"/>
</dbReference>
<reference evidence="1" key="1">
    <citation type="journal article" date="2020" name="Fungal Divers.">
        <title>Resolving the Mortierellaceae phylogeny through synthesis of multi-gene phylogenetics and phylogenomics.</title>
        <authorList>
            <person name="Vandepol N."/>
            <person name="Liber J."/>
            <person name="Desiro A."/>
            <person name="Na H."/>
            <person name="Kennedy M."/>
            <person name="Barry K."/>
            <person name="Grigoriev I.V."/>
            <person name="Miller A.N."/>
            <person name="O'Donnell K."/>
            <person name="Stajich J.E."/>
            <person name="Bonito G."/>
        </authorList>
    </citation>
    <scope>NUCLEOTIDE SEQUENCE</scope>
    <source>
        <strain evidence="1">REB-010B</strain>
    </source>
</reference>
<comment type="caution">
    <text evidence="1">The sequence shown here is derived from an EMBL/GenBank/DDBJ whole genome shotgun (WGS) entry which is preliminary data.</text>
</comment>
<sequence>MMELTDLLEPWRQDYAAIDISANNRAQALADWIRVLGIQEKHFAAEAEKAEENLARVPGNPSAGLAEYARSQANWAAFYREERYELLVIIKYVKEVLRRLTAQ</sequence>
<protein>
    <submittedName>
        <fullName evidence="1">Uncharacterized protein</fullName>
    </submittedName>
</protein>
<keyword evidence="2" id="KW-1185">Reference proteome</keyword>
<proteinExistence type="predicted"/>
<dbReference type="EMBL" id="JAAAIP010002248">
    <property type="protein sequence ID" value="KAG0301026.1"/>
    <property type="molecule type" value="Genomic_DNA"/>
</dbReference>